<feature type="signal peptide" evidence="1">
    <location>
        <begin position="1"/>
        <end position="21"/>
    </location>
</feature>
<dbReference type="EMBL" id="CP013118">
    <property type="protein sequence ID" value="ALO16869.1"/>
    <property type="molecule type" value="Genomic_DNA"/>
</dbReference>
<dbReference type="OrthoDB" id="9814769at2"/>
<dbReference type="RefSeq" id="WP_057954215.1">
    <property type="nucleotide sequence ID" value="NZ_CP013118.1"/>
</dbReference>
<sequence length="186" mass="21497" precursor="true">MNSFKWLAALLLIVINIGSLAAQSVFVYQTPFTNGIIEAVYQTDSTDYQLKVFVEEHGARLTADILGKYKGKEINKRLIYTGEFRFTFDHKNKLVTKIPQERDSAIFAPGYYTQTGKDDVLGYQCSVYKNEQQKLWFYEHLLMKLAVDGKVVYYVKFINENAALPNNIFKIPGDYELREINYNFGD</sequence>
<evidence type="ECO:0000313" key="2">
    <source>
        <dbReference type="EMBL" id="ALO16869.1"/>
    </source>
</evidence>
<dbReference type="AlphaFoldDB" id="A0A0S2I3V7"/>
<proteinExistence type="predicted"/>
<dbReference type="STRING" id="1307839.L21SP5_03255"/>
<feature type="chain" id="PRO_5006599484" description="DUF4412 domain-containing protein" evidence="1">
    <location>
        <begin position="22"/>
        <end position="186"/>
    </location>
</feature>
<evidence type="ECO:0008006" key="4">
    <source>
        <dbReference type="Google" id="ProtNLM"/>
    </source>
</evidence>
<protein>
    <recommendedName>
        <fullName evidence="4">DUF4412 domain-containing protein</fullName>
    </recommendedName>
</protein>
<organism evidence="2 3">
    <name type="scientific">Salinivirga cyanobacteriivorans</name>
    <dbReference type="NCBI Taxonomy" id="1307839"/>
    <lineage>
        <taxon>Bacteria</taxon>
        <taxon>Pseudomonadati</taxon>
        <taxon>Bacteroidota</taxon>
        <taxon>Bacteroidia</taxon>
        <taxon>Bacteroidales</taxon>
        <taxon>Salinivirgaceae</taxon>
        <taxon>Salinivirga</taxon>
    </lineage>
</organism>
<name>A0A0S2I3V7_9BACT</name>
<reference evidence="2 3" key="1">
    <citation type="submission" date="2015-11" db="EMBL/GenBank/DDBJ databases">
        <title>Description and complete genome sequence of a novel strain predominating in hypersaline microbial mats and representing a new family of the Bacteriodetes phylum.</title>
        <authorList>
            <person name="Spring S."/>
            <person name="Bunk B."/>
            <person name="Sproer C."/>
            <person name="Klenk H.-P."/>
        </authorList>
    </citation>
    <scope>NUCLEOTIDE SEQUENCE [LARGE SCALE GENOMIC DNA]</scope>
    <source>
        <strain evidence="2 3">L21-Spi-D4</strain>
    </source>
</reference>
<dbReference type="Proteomes" id="UP000064893">
    <property type="component" value="Chromosome"/>
</dbReference>
<keyword evidence="3" id="KW-1185">Reference proteome</keyword>
<evidence type="ECO:0000256" key="1">
    <source>
        <dbReference type="SAM" id="SignalP"/>
    </source>
</evidence>
<evidence type="ECO:0000313" key="3">
    <source>
        <dbReference type="Proteomes" id="UP000064893"/>
    </source>
</evidence>
<gene>
    <name evidence="2" type="ORF">L21SP5_03255</name>
</gene>
<keyword evidence="1" id="KW-0732">Signal</keyword>
<dbReference type="KEGG" id="blq:L21SP5_03255"/>
<accession>A0A0S2I3V7</accession>